<dbReference type="EC" id="2.1.1.-" evidence="2"/>
<keyword evidence="3" id="KW-1185">Reference proteome</keyword>
<protein>
    <submittedName>
        <fullName evidence="2">Class I SAM-dependent methyltransferase</fullName>
        <ecNumber evidence="2">2.1.1.-</ecNumber>
    </submittedName>
</protein>
<evidence type="ECO:0000313" key="2">
    <source>
        <dbReference type="EMBL" id="MDX8531111.1"/>
    </source>
</evidence>
<keyword evidence="2" id="KW-0808">Transferase</keyword>
<dbReference type="InterPro" id="IPR029063">
    <property type="entry name" value="SAM-dependent_MTases_sf"/>
</dbReference>
<dbReference type="Pfam" id="PF13578">
    <property type="entry name" value="Methyltransf_24"/>
    <property type="match status" value="1"/>
</dbReference>
<dbReference type="GO" id="GO:0008168">
    <property type="term" value="F:methyltransferase activity"/>
    <property type="evidence" value="ECO:0007669"/>
    <property type="project" value="UniProtKB-KW"/>
</dbReference>
<organism evidence="2 3">
    <name type="scientific">Mesorhizobium vachelliae</name>
    <dbReference type="NCBI Taxonomy" id="3072309"/>
    <lineage>
        <taxon>Bacteria</taxon>
        <taxon>Pseudomonadati</taxon>
        <taxon>Pseudomonadota</taxon>
        <taxon>Alphaproteobacteria</taxon>
        <taxon>Hyphomicrobiales</taxon>
        <taxon>Phyllobacteriaceae</taxon>
        <taxon>Mesorhizobium</taxon>
    </lineage>
</organism>
<proteinExistence type="predicted"/>
<reference evidence="2 3" key="1">
    <citation type="submission" date="2023-08" db="EMBL/GenBank/DDBJ databases">
        <title>Implementing the SeqCode for naming new Mesorhizobium species isolated from Vachellia karroo root nodules.</title>
        <authorList>
            <person name="Van Lill M."/>
        </authorList>
    </citation>
    <scope>NUCLEOTIDE SEQUENCE [LARGE SCALE GENOMIC DNA]</scope>
    <source>
        <strain evidence="2 3">VK25D</strain>
    </source>
</reference>
<keyword evidence="2" id="KW-0489">Methyltransferase</keyword>
<dbReference type="Proteomes" id="UP001285154">
    <property type="component" value="Unassembled WGS sequence"/>
</dbReference>
<dbReference type="RefSeq" id="WP_320246488.1">
    <property type="nucleotide sequence ID" value="NZ_JAVIIQ010000003.1"/>
</dbReference>
<gene>
    <name evidence="2" type="ORF">RFM42_08970</name>
</gene>
<evidence type="ECO:0000256" key="1">
    <source>
        <dbReference type="SAM" id="MobiDB-lite"/>
    </source>
</evidence>
<dbReference type="EMBL" id="JAVIIQ010000003">
    <property type="protein sequence ID" value="MDX8531111.1"/>
    <property type="molecule type" value="Genomic_DNA"/>
</dbReference>
<feature type="region of interest" description="Disordered" evidence="1">
    <location>
        <begin position="384"/>
        <end position="403"/>
    </location>
</feature>
<dbReference type="GO" id="GO:0032259">
    <property type="term" value="P:methylation"/>
    <property type="evidence" value="ECO:0007669"/>
    <property type="project" value="UniProtKB-KW"/>
</dbReference>
<name>A0ABU5A0A7_9HYPH</name>
<evidence type="ECO:0000313" key="3">
    <source>
        <dbReference type="Proteomes" id="UP001285154"/>
    </source>
</evidence>
<sequence>MTQRSSLPTKAFRYFKRLIYLPHTATETLERLRQLDVVLADASSRGAGTAIAAPVPALEVRLAPQPPSAPASILGTPLAPTPGEVYAGYTAEDLWVFDLFKDVRPEPKPGFVTDFLGTRTRTTSLWNIARQFDGHVLGRPVPHDLFEAVEWIGLLKAVASARDSFSMMELGAGWGPWLAAGAVACSHLGVKDVHLLGIEADPGRFELMRQHFIDNGLDPEAHSLFRAAVGAKGGHARWPRISDAANAGGGRPIRDSDGVVNKDDADYIPHAVNDYIDVDVLPLRDLLARRPVWDLVHIDVQGWEADLVAGSVEHLNERAKWLVIGTHSRLLDGALIGTLHRAGWVLENEKPTRFAFDPSKESLELMAEVDGAQIWRNPRLTSANEGKSKRVSMPASDSPAKISNDPVSLAQEHVENARVFATREDALATLPRGGKFAEIGVAFGDFSERVLRTLEPTRFDAFDIFRLHEIETIWGRPSAETFRGQTHRQFYERRFASDLASGRMRIFEGDSSQLMAQQPDELYDIIYIDGDHTLEGVLRDAEIAARKLSKYGYLVFNDYIMADPASNSPYGIVQVVNWFCANLGWRVHYLALQRMLFCDICLVRNW</sequence>
<accession>A0ABU5A0A7</accession>
<dbReference type="SUPFAM" id="SSF53335">
    <property type="entry name" value="S-adenosyl-L-methionine-dependent methyltransferases"/>
    <property type="match status" value="2"/>
</dbReference>
<comment type="caution">
    <text evidence="2">The sequence shown here is derived from an EMBL/GenBank/DDBJ whole genome shotgun (WGS) entry which is preliminary data.</text>
</comment>
<dbReference type="Gene3D" id="3.40.50.150">
    <property type="entry name" value="Vaccinia Virus protein VP39"/>
    <property type="match status" value="2"/>
</dbReference>